<dbReference type="OMA" id="IATHFCA"/>
<evidence type="ECO:0000256" key="1">
    <source>
        <dbReference type="ARBA" id="ARBA00022490"/>
    </source>
</evidence>
<organism evidence="4 5">
    <name type="scientific">Orchesella cincta</name>
    <name type="common">Springtail</name>
    <name type="synonym">Podura cincta</name>
    <dbReference type="NCBI Taxonomy" id="48709"/>
    <lineage>
        <taxon>Eukaryota</taxon>
        <taxon>Metazoa</taxon>
        <taxon>Ecdysozoa</taxon>
        <taxon>Arthropoda</taxon>
        <taxon>Hexapoda</taxon>
        <taxon>Collembola</taxon>
        <taxon>Entomobryomorpha</taxon>
        <taxon>Entomobryoidea</taxon>
        <taxon>Orchesellidae</taxon>
        <taxon>Orchesellinae</taxon>
        <taxon>Orchesella</taxon>
    </lineage>
</organism>
<keyword evidence="2 3" id="KW-0819">tRNA processing</keyword>
<gene>
    <name evidence="4" type="ORF">Ocin01_07009</name>
</gene>
<name>A0A1D2N3P7_ORCCI</name>
<accession>A0A1D2N3P7</accession>
<keyword evidence="1 3" id="KW-0963">Cytoplasm</keyword>
<dbReference type="InterPro" id="IPR014729">
    <property type="entry name" value="Rossmann-like_a/b/a_fold"/>
</dbReference>
<comment type="pathway">
    <text evidence="3">tRNA modification; 5-methoxycarbonylmethyl-2-thiouridine-tRNA biosynthesis.</text>
</comment>
<dbReference type="Pfam" id="PF10288">
    <property type="entry name" value="CTU2"/>
    <property type="match status" value="1"/>
</dbReference>
<comment type="subcellular location">
    <subcellularLocation>
        <location evidence="3">Cytoplasm</location>
    </subcellularLocation>
</comment>
<dbReference type="STRING" id="48709.A0A1D2N3P7"/>
<dbReference type="PANTHER" id="PTHR20882:SF14">
    <property type="entry name" value="CYTOPLASMIC TRNA 2-THIOLATION PROTEIN 2"/>
    <property type="match status" value="1"/>
</dbReference>
<dbReference type="HAMAP" id="MF_03054">
    <property type="entry name" value="CTU2"/>
    <property type="match status" value="1"/>
</dbReference>
<evidence type="ECO:0000313" key="5">
    <source>
        <dbReference type="Proteomes" id="UP000094527"/>
    </source>
</evidence>
<dbReference type="GO" id="GO:0016783">
    <property type="term" value="F:sulfurtransferase activity"/>
    <property type="evidence" value="ECO:0007669"/>
    <property type="project" value="TreeGrafter"/>
</dbReference>
<dbReference type="GO" id="GO:0016779">
    <property type="term" value="F:nucleotidyltransferase activity"/>
    <property type="evidence" value="ECO:0007669"/>
    <property type="project" value="UniProtKB-UniRule"/>
</dbReference>
<sequence length="443" mass="49296">MESETAKVGVGRVATVISCSECDSKDVIIKKARKAYCRPCWKYHCDFRFRKRLFEFGRPAKGTIGEVFRPAEQVLICYDGSPTSVALINLALNALVFGNNQESAAYGTSSNNLPFPFKFSIVVILESELNGSPGVEGRQKKHLHSLLSWTKHAEKCSDCQFPLLASCVEMSVKEYHKEGDGSMSNKTPIVVKLTEEGVANCPQSQLDEPEIQISNVDNLGLPFNESLDHHLMELRKSLKGKTEDKDFLTVLKLNLVHQIAEQFKISKILLPEDQTSLAVKMFTMMSLGRGSQVAEEMSFTSTSENGSVYARPLIDFSDDDLRGYLETLNNECTDGLVNKSGKRKLKIDSVDRQCDDFIVNLQKGYPATVSTLTRIGSKLQSGLDDAISSDVGNSKRRCQFCNRQSDCASDVLCYGCQHFLNDVHPDKKGHFRNLFLCNPTAKS</sequence>
<dbReference type="AlphaFoldDB" id="A0A1D2N3P7"/>
<comment type="similarity">
    <text evidence="3">Belongs to the CTU2/NCS2 family.</text>
</comment>
<dbReference type="PANTHER" id="PTHR20882">
    <property type="entry name" value="CYTOPLASMIC TRNA 2-THIOLATION PROTEIN 2"/>
    <property type="match status" value="1"/>
</dbReference>
<evidence type="ECO:0000313" key="4">
    <source>
        <dbReference type="EMBL" id="ODM99684.1"/>
    </source>
</evidence>
<dbReference type="Proteomes" id="UP000094527">
    <property type="component" value="Unassembled WGS sequence"/>
</dbReference>
<dbReference type="GO" id="GO:0032447">
    <property type="term" value="P:protein urmylation"/>
    <property type="evidence" value="ECO:0007669"/>
    <property type="project" value="UniProtKB-UniRule"/>
</dbReference>
<evidence type="ECO:0000256" key="2">
    <source>
        <dbReference type="ARBA" id="ARBA00022694"/>
    </source>
</evidence>
<dbReference type="GO" id="GO:0002143">
    <property type="term" value="P:tRNA wobble position uridine thiolation"/>
    <property type="evidence" value="ECO:0007669"/>
    <property type="project" value="TreeGrafter"/>
</dbReference>
<proteinExistence type="inferred from homology"/>
<comment type="caution">
    <text evidence="4">The sequence shown here is derived from an EMBL/GenBank/DDBJ whole genome shotgun (WGS) entry which is preliminary data.</text>
</comment>
<dbReference type="UniPathway" id="UPA00988"/>
<reference evidence="4 5" key="1">
    <citation type="journal article" date="2016" name="Genome Biol. Evol.">
        <title>Gene Family Evolution Reflects Adaptation to Soil Environmental Stressors in the Genome of the Collembolan Orchesella cincta.</title>
        <authorList>
            <person name="Faddeeva-Vakhrusheva A."/>
            <person name="Derks M.F."/>
            <person name="Anvar S.Y."/>
            <person name="Agamennone V."/>
            <person name="Suring W."/>
            <person name="Smit S."/>
            <person name="van Straalen N.M."/>
            <person name="Roelofs D."/>
        </authorList>
    </citation>
    <scope>NUCLEOTIDE SEQUENCE [LARGE SCALE GENOMIC DNA]</scope>
    <source>
        <tissue evidence="4">Mixed pool</tissue>
    </source>
</reference>
<evidence type="ECO:0000256" key="3">
    <source>
        <dbReference type="HAMAP-Rule" id="MF_03054"/>
    </source>
</evidence>
<comment type="function">
    <text evidence="3">Plays a central role in 2-thiolation of mcm(5)S(2)U at tRNA wobble positions of tRNA(Lys), tRNA(Glu) and tRNA(Gln). May act by forming a heterodimer with NCS6/CTU1 that ligates sulfur from thiocarboxylated URM1 onto the uridine of tRNAs at wobble position.</text>
</comment>
<keyword evidence="5" id="KW-1185">Reference proteome</keyword>
<protein>
    <recommendedName>
        <fullName evidence="3">Cytoplasmic tRNA 2-thiolation protein 2</fullName>
    </recommendedName>
</protein>
<dbReference type="InterPro" id="IPR019407">
    <property type="entry name" value="CTU2"/>
</dbReference>
<dbReference type="GO" id="GO:0000049">
    <property type="term" value="F:tRNA binding"/>
    <property type="evidence" value="ECO:0007669"/>
    <property type="project" value="InterPro"/>
</dbReference>
<dbReference type="Gene3D" id="3.40.50.620">
    <property type="entry name" value="HUPs"/>
    <property type="match status" value="1"/>
</dbReference>
<dbReference type="GO" id="GO:0005829">
    <property type="term" value="C:cytosol"/>
    <property type="evidence" value="ECO:0007669"/>
    <property type="project" value="TreeGrafter"/>
</dbReference>
<dbReference type="EMBL" id="LJIJ01000263">
    <property type="protein sequence ID" value="ODM99684.1"/>
    <property type="molecule type" value="Genomic_DNA"/>
</dbReference>
<dbReference type="OrthoDB" id="25129at2759"/>